<reference evidence="1" key="1">
    <citation type="submission" date="2021-01" db="EMBL/GenBank/DDBJ databases">
        <title>Modified the classification status of verrucomicrobia.</title>
        <authorList>
            <person name="Feng X."/>
        </authorList>
    </citation>
    <scope>NUCLEOTIDE SEQUENCE</scope>
    <source>
        <strain evidence="1">KCTC 13126</strain>
    </source>
</reference>
<dbReference type="AlphaFoldDB" id="A0A934RXW8"/>
<evidence type="ECO:0000313" key="2">
    <source>
        <dbReference type="Proteomes" id="UP000617628"/>
    </source>
</evidence>
<comment type="caution">
    <text evidence="1">The sequence shown here is derived from an EMBL/GenBank/DDBJ whole genome shotgun (WGS) entry which is preliminary data.</text>
</comment>
<gene>
    <name evidence="1" type="ORF">JIN87_05795</name>
</gene>
<name>A0A934RXW8_9BACT</name>
<accession>A0A934RXW8</accession>
<evidence type="ECO:0000313" key="1">
    <source>
        <dbReference type="EMBL" id="MBK1876372.1"/>
    </source>
</evidence>
<dbReference type="Proteomes" id="UP000617628">
    <property type="component" value="Unassembled WGS sequence"/>
</dbReference>
<keyword evidence="2" id="KW-1185">Reference proteome</keyword>
<dbReference type="RefSeq" id="WP_200354586.1">
    <property type="nucleotide sequence ID" value="NZ_JAENIL010000008.1"/>
</dbReference>
<organism evidence="1 2">
    <name type="scientific">Pelagicoccus mobilis</name>
    <dbReference type="NCBI Taxonomy" id="415221"/>
    <lineage>
        <taxon>Bacteria</taxon>
        <taxon>Pseudomonadati</taxon>
        <taxon>Verrucomicrobiota</taxon>
        <taxon>Opitutia</taxon>
        <taxon>Puniceicoccales</taxon>
        <taxon>Pelagicoccaceae</taxon>
        <taxon>Pelagicoccus</taxon>
    </lineage>
</organism>
<sequence length="81" mass="9126">MIETQIKESLLKLQSSIDGADGAGIRESMAEIDTALKEHRREIDAQLKHFLKNRSYIKALMYLNGESDIPKGKCSGRKDFS</sequence>
<proteinExistence type="predicted"/>
<protein>
    <submittedName>
        <fullName evidence="1">Uncharacterized protein</fullName>
    </submittedName>
</protein>
<dbReference type="EMBL" id="JAENIL010000008">
    <property type="protein sequence ID" value="MBK1876372.1"/>
    <property type="molecule type" value="Genomic_DNA"/>
</dbReference>